<dbReference type="Gene3D" id="3.30.420.40">
    <property type="match status" value="2"/>
</dbReference>
<dbReference type="GO" id="GO:0016301">
    <property type="term" value="F:kinase activity"/>
    <property type="evidence" value="ECO:0007669"/>
    <property type="project" value="UniProtKB-KW"/>
</dbReference>
<comment type="similarity">
    <text evidence="1">Belongs to the FGGY kinase family.</text>
</comment>
<dbReference type="InterPro" id="IPR043129">
    <property type="entry name" value="ATPase_NBD"/>
</dbReference>
<dbReference type="PATRIC" id="fig|134605.3.peg.519"/>
<evidence type="ECO:0000259" key="4">
    <source>
        <dbReference type="Pfam" id="PF00370"/>
    </source>
</evidence>
<evidence type="ECO:0000256" key="1">
    <source>
        <dbReference type="ARBA" id="ARBA00009156"/>
    </source>
</evidence>
<protein>
    <submittedName>
        <fullName evidence="6">Carbohydrate kinase, FGGY family protein</fullName>
    </submittedName>
</protein>
<dbReference type="Proteomes" id="UP000070617">
    <property type="component" value="Unassembled WGS sequence"/>
</dbReference>
<name>A0A133NIN8_9FUSO</name>
<proteinExistence type="inferred from homology"/>
<accession>A0A133NIN8</accession>
<dbReference type="InterPro" id="IPR050406">
    <property type="entry name" value="FGGY_Carb_Kinase"/>
</dbReference>
<evidence type="ECO:0000313" key="7">
    <source>
        <dbReference type="Proteomes" id="UP000070617"/>
    </source>
</evidence>
<feature type="domain" description="Carbohydrate kinase FGGY N-terminal" evidence="4">
    <location>
        <begin position="19"/>
        <end position="271"/>
    </location>
</feature>
<dbReference type="STRING" id="134605.HMPREF3206_00516"/>
<dbReference type="Pfam" id="PF02782">
    <property type="entry name" value="FGGY_C"/>
    <property type="match status" value="1"/>
</dbReference>
<evidence type="ECO:0000256" key="3">
    <source>
        <dbReference type="ARBA" id="ARBA00022777"/>
    </source>
</evidence>
<dbReference type="Pfam" id="PF00370">
    <property type="entry name" value="FGGY_N"/>
    <property type="match status" value="1"/>
</dbReference>
<evidence type="ECO:0000256" key="2">
    <source>
        <dbReference type="ARBA" id="ARBA00022679"/>
    </source>
</evidence>
<keyword evidence="3 6" id="KW-0418">Kinase</keyword>
<dbReference type="PANTHER" id="PTHR43095:SF2">
    <property type="entry name" value="GLUCONOKINASE"/>
    <property type="match status" value="1"/>
</dbReference>
<sequence>MLYFVWMLINRRFSKMEKYYIGFDAGTQSVKVAIYNLQLECVAEQNYPTHLYYPKAGWVEMNVNEYLVAVKQGMKDCVEQMRKKGLDVSKVRAIFGDGIICGIVGVNEEGEAITPYINYLDSRCQEDVENLSAQNLTIWAEETGNAVPNCMFPAMIARWILKNNLAFQKEGKKFMHNAPYVLSHLAGLNSKDAFIDWGAMSGWGLGFEVYKKEWSDKQLEILKIKKEYMPKIVKPWKIIGSLTKEIAEFTGLPEGVSICAGAGDTMQSMLGCGLIDKNMAADVAGTCAMFCVSTDGIKPELSTPESGLIFNSGTLENTYFYWGFIRTGGLALRWYRDNLCKQEGVDEYFDILSQEAEKIPVGSNGVLFLPYLTGGNTECVNACGCFLNMTMDTNQATLWKSVLEAIGYDYIGVTDTYRKAGVNLDQITITEGGSRSELWNQIKSDMLDAKVKTLQKAGGALITNILTAAYAVGDISNLKEALTSLLKIKKVYSPSEKNTKYYRNIYTLRKDLIQNKMQKTFEILKEIRE</sequence>
<feature type="domain" description="Carbohydrate kinase FGGY C-terminal" evidence="5">
    <location>
        <begin position="284"/>
        <end position="471"/>
    </location>
</feature>
<dbReference type="PANTHER" id="PTHR43095">
    <property type="entry name" value="SUGAR KINASE"/>
    <property type="match status" value="1"/>
</dbReference>
<evidence type="ECO:0000313" key="6">
    <source>
        <dbReference type="EMBL" id="KXA16165.1"/>
    </source>
</evidence>
<reference evidence="7" key="1">
    <citation type="submission" date="2016-01" db="EMBL/GenBank/DDBJ databases">
        <authorList>
            <person name="Mitreva M."/>
            <person name="Pepin K.H."/>
            <person name="Mihindukulasuriya K.A."/>
            <person name="Fulton R."/>
            <person name="Fronick C."/>
            <person name="O'Laughlin M."/>
            <person name="Miner T."/>
            <person name="Herter B."/>
            <person name="Rosa B.A."/>
            <person name="Cordes M."/>
            <person name="Tomlinson C."/>
            <person name="Wollam A."/>
            <person name="Palsikar V.B."/>
            <person name="Mardis E.R."/>
            <person name="Wilson R.K."/>
        </authorList>
    </citation>
    <scope>NUCLEOTIDE SEQUENCE [LARGE SCALE GENOMIC DNA]</scope>
    <source>
        <strain evidence="7">CMW8396</strain>
    </source>
</reference>
<dbReference type="CDD" id="cd00366">
    <property type="entry name" value="ASKHA_NBD_FGGY"/>
    <property type="match status" value="1"/>
</dbReference>
<keyword evidence="2" id="KW-0808">Transferase</keyword>
<dbReference type="InterPro" id="IPR000577">
    <property type="entry name" value="Carb_kinase_FGGY"/>
</dbReference>
<dbReference type="PIRSF" id="PIRSF000538">
    <property type="entry name" value="GlpK"/>
    <property type="match status" value="1"/>
</dbReference>
<comment type="caution">
    <text evidence="6">The sequence shown here is derived from an EMBL/GenBank/DDBJ whole genome shotgun (WGS) entry which is preliminary data.</text>
</comment>
<dbReference type="InterPro" id="IPR018485">
    <property type="entry name" value="FGGY_C"/>
</dbReference>
<keyword evidence="7" id="KW-1185">Reference proteome</keyword>
<organism evidence="6 7">
    <name type="scientific">Fusobacterium equinum</name>
    <dbReference type="NCBI Taxonomy" id="134605"/>
    <lineage>
        <taxon>Bacteria</taxon>
        <taxon>Fusobacteriati</taxon>
        <taxon>Fusobacteriota</taxon>
        <taxon>Fusobacteriia</taxon>
        <taxon>Fusobacteriales</taxon>
        <taxon>Fusobacteriaceae</taxon>
        <taxon>Fusobacterium</taxon>
    </lineage>
</organism>
<evidence type="ECO:0000259" key="5">
    <source>
        <dbReference type="Pfam" id="PF02782"/>
    </source>
</evidence>
<dbReference type="EMBL" id="LRPX01000021">
    <property type="protein sequence ID" value="KXA16165.1"/>
    <property type="molecule type" value="Genomic_DNA"/>
</dbReference>
<dbReference type="SUPFAM" id="SSF53067">
    <property type="entry name" value="Actin-like ATPase domain"/>
    <property type="match status" value="2"/>
</dbReference>
<dbReference type="InterPro" id="IPR018484">
    <property type="entry name" value="FGGY_N"/>
</dbReference>
<gene>
    <name evidence="6" type="ORF">HMPREF3206_00516</name>
</gene>
<dbReference type="AlphaFoldDB" id="A0A133NIN8"/>
<dbReference type="GO" id="GO:0005975">
    <property type="term" value="P:carbohydrate metabolic process"/>
    <property type="evidence" value="ECO:0007669"/>
    <property type="project" value="InterPro"/>
</dbReference>